<feature type="region of interest" description="Disordered" evidence="2">
    <location>
        <begin position="374"/>
        <end position="395"/>
    </location>
</feature>
<accession>D8U963</accession>
<dbReference type="GeneID" id="9626335"/>
<protein>
    <recommendedName>
        <fullName evidence="5">WW domain-containing oxidoreductase</fullName>
    </recommendedName>
</protein>
<dbReference type="PANTHER" id="PTHR43157">
    <property type="entry name" value="PHOSPHATIDYLINOSITOL-GLYCAN BIOSYNTHESIS CLASS F PROTEIN-RELATED"/>
    <property type="match status" value="1"/>
</dbReference>
<feature type="compositionally biased region" description="Low complexity" evidence="2">
    <location>
        <begin position="1054"/>
        <end position="1076"/>
    </location>
</feature>
<feature type="region of interest" description="Disordered" evidence="2">
    <location>
        <begin position="534"/>
        <end position="558"/>
    </location>
</feature>
<reference evidence="3 4" key="1">
    <citation type="journal article" date="2010" name="Science">
        <title>Genomic analysis of organismal complexity in the multicellular green alga Volvox carteri.</title>
        <authorList>
            <person name="Prochnik S.E."/>
            <person name="Umen J."/>
            <person name="Nedelcu A.M."/>
            <person name="Hallmann A."/>
            <person name="Miller S.M."/>
            <person name="Nishii I."/>
            <person name="Ferris P."/>
            <person name="Kuo A."/>
            <person name="Mitros T."/>
            <person name="Fritz-Laylin L.K."/>
            <person name="Hellsten U."/>
            <person name="Chapman J."/>
            <person name="Simakov O."/>
            <person name="Rensing S.A."/>
            <person name="Terry A."/>
            <person name="Pangilinan J."/>
            <person name="Kapitonov V."/>
            <person name="Jurka J."/>
            <person name="Salamov A."/>
            <person name="Shapiro H."/>
            <person name="Schmutz J."/>
            <person name="Grimwood J."/>
            <person name="Lindquist E."/>
            <person name="Lucas S."/>
            <person name="Grigoriev I.V."/>
            <person name="Schmitt R."/>
            <person name="Kirk D."/>
            <person name="Rokhsar D.S."/>
        </authorList>
    </citation>
    <scope>NUCLEOTIDE SEQUENCE [LARGE SCALE GENOMIC DNA]</scope>
    <source>
        <strain evidence="4">f. Nagariensis / Eve</strain>
    </source>
</reference>
<evidence type="ECO:0000256" key="2">
    <source>
        <dbReference type="SAM" id="MobiDB-lite"/>
    </source>
</evidence>
<feature type="compositionally biased region" description="Gly residues" evidence="2">
    <location>
        <begin position="680"/>
        <end position="703"/>
    </location>
</feature>
<proteinExistence type="predicted"/>
<dbReference type="SUPFAM" id="SSF88697">
    <property type="entry name" value="PUA domain-like"/>
    <property type="match status" value="1"/>
</dbReference>
<dbReference type="PRINTS" id="PR00081">
    <property type="entry name" value="GDHRDH"/>
</dbReference>
<dbReference type="InParanoid" id="D8U963"/>
<evidence type="ECO:0000313" key="3">
    <source>
        <dbReference type="EMBL" id="EFJ43754.1"/>
    </source>
</evidence>
<feature type="compositionally biased region" description="Low complexity" evidence="2">
    <location>
        <begin position="166"/>
        <end position="176"/>
    </location>
</feature>
<dbReference type="Proteomes" id="UP000001058">
    <property type="component" value="Unassembled WGS sequence"/>
</dbReference>
<dbReference type="InterPro" id="IPR015947">
    <property type="entry name" value="PUA-like_sf"/>
</dbReference>
<dbReference type="Gene3D" id="2.30.130.40">
    <property type="entry name" value="LON domain-like"/>
    <property type="match status" value="1"/>
</dbReference>
<dbReference type="AlphaFoldDB" id="D8U963"/>
<evidence type="ECO:0008006" key="5">
    <source>
        <dbReference type="Google" id="ProtNLM"/>
    </source>
</evidence>
<dbReference type="PANTHER" id="PTHR43157:SF31">
    <property type="entry name" value="PHOSPHATIDYLINOSITOL-GLYCAN BIOSYNTHESIS CLASS F PROTEIN"/>
    <property type="match status" value="1"/>
</dbReference>
<dbReference type="RefSeq" id="XP_002955235.1">
    <property type="nucleotide sequence ID" value="XM_002955189.1"/>
</dbReference>
<feature type="region of interest" description="Disordered" evidence="2">
    <location>
        <begin position="154"/>
        <end position="176"/>
    </location>
</feature>
<feature type="compositionally biased region" description="Low complexity" evidence="2">
    <location>
        <begin position="382"/>
        <end position="395"/>
    </location>
</feature>
<evidence type="ECO:0000256" key="1">
    <source>
        <dbReference type="ARBA" id="ARBA00023002"/>
    </source>
</evidence>
<organism evidence="4">
    <name type="scientific">Volvox carteri f. nagariensis</name>
    <dbReference type="NCBI Taxonomy" id="3068"/>
    <lineage>
        <taxon>Eukaryota</taxon>
        <taxon>Viridiplantae</taxon>
        <taxon>Chlorophyta</taxon>
        <taxon>core chlorophytes</taxon>
        <taxon>Chlorophyceae</taxon>
        <taxon>CS clade</taxon>
        <taxon>Chlamydomonadales</taxon>
        <taxon>Volvocaceae</taxon>
        <taxon>Volvox</taxon>
    </lineage>
</organism>
<keyword evidence="1" id="KW-0560">Oxidoreductase</keyword>
<dbReference type="InterPro" id="IPR046336">
    <property type="entry name" value="Lon_prtase_N_sf"/>
</dbReference>
<feature type="region of interest" description="Disordered" evidence="2">
    <location>
        <begin position="1014"/>
        <end position="1088"/>
    </location>
</feature>
<dbReference type="SUPFAM" id="SSF51735">
    <property type="entry name" value="NAD(P)-binding Rossmann-fold domains"/>
    <property type="match status" value="1"/>
</dbReference>
<feature type="compositionally biased region" description="Low complexity" evidence="2">
    <location>
        <begin position="1014"/>
        <end position="1045"/>
    </location>
</feature>
<feature type="compositionally biased region" description="Low complexity" evidence="2">
    <location>
        <begin position="626"/>
        <end position="659"/>
    </location>
</feature>
<feature type="region of interest" description="Disordered" evidence="2">
    <location>
        <begin position="625"/>
        <end position="719"/>
    </location>
</feature>
<feature type="compositionally biased region" description="Low complexity" evidence="2">
    <location>
        <begin position="536"/>
        <end position="554"/>
    </location>
</feature>
<keyword evidence="4" id="KW-1185">Reference proteome</keyword>
<gene>
    <name evidence="3" type="ORF">VOLCADRAFT_121393</name>
</gene>
<dbReference type="eggNOG" id="KOG1208">
    <property type="taxonomic scope" value="Eukaryota"/>
</dbReference>
<dbReference type="EMBL" id="GL378370">
    <property type="protein sequence ID" value="EFJ43754.1"/>
    <property type="molecule type" value="Genomic_DNA"/>
</dbReference>
<evidence type="ECO:0000313" key="4">
    <source>
        <dbReference type="Proteomes" id="UP000001058"/>
    </source>
</evidence>
<dbReference type="InterPro" id="IPR036291">
    <property type="entry name" value="NAD(P)-bd_dom_sf"/>
</dbReference>
<name>D8U963_VOLCA</name>
<dbReference type="KEGG" id="vcn:VOLCADRAFT_121393"/>
<dbReference type="OrthoDB" id="542013at2759"/>
<dbReference type="InterPro" id="IPR002347">
    <property type="entry name" value="SDR_fam"/>
</dbReference>
<feature type="compositionally biased region" description="Gly residues" evidence="2">
    <location>
        <begin position="1077"/>
        <end position="1088"/>
    </location>
</feature>
<dbReference type="GO" id="GO:0016491">
    <property type="term" value="F:oxidoreductase activity"/>
    <property type="evidence" value="ECO:0007669"/>
    <property type="project" value="UniProtKB-KW"/>
</dbReference>
<sequence>MVVAQRVLITGGNTGIGFEAARQLLQRGHHVIITCRDANKAKKAVDALSPVAEASGATVKSALINLASLSSVRTGAAQLLKEHPRLDVLCCNAGMLCRADSSAPLERTEDGQEQTLQVNHLAHFLLVHLMLPALLASPAARVVVVSSELHRKATAATGGGGGGGSSTTPQTTSQMASLPVPLASPEWITRLGASASAGASGGGGGGGGGGTGATGAMPRPTGFQLYCTSKLYNLWFVYKLAGMLPASVRVNAVTPGWVPGTALGRDMPWMARLAYQYVFPLLPGTTSVAEGARRVVEVCVGQQAGAAVTGTYFSRGVPTESSAESRDEEAAEALWRLSEQITGVKPGGYVRTTLPQEAETTAAAVSDFSTKSLSDLERLPPASDEASSSSSSAAHANTPHLHTVLRVQQGFNTFAVATFTFYAPPTEPGEAAAAALGSAAQHAAQVGLLALRGALGASRPPSALVVLPSLELPKQAVEVLTKTLAEGLMEGGPPPSLRQGGLQGGPATAAAAPIVGCSSRLRLPDERRAVAESELAAAAAATTPATAGDGMAAPNQRHDHPRRFHVTLAAVHLPDYEVVAIRCETALQGRRPPAFLLMAKSDSMAGELLTRLEGPFQRMLLDRDGGATATASGSSNSTRGSSSSTSGSNGSSSSRNGSGSNAGGGRRRRPAPGATSAGRGTVGDSGAGGGGGASGSGGGGAGGDRTQRSPSLAASAVEDADAGAEAATAVHMAELQLPYVIVGDQVHGDGGALLAVYPKQPAAAITPSSSSSSSASSHSDLRLGATACDLFARLALGSDHLHHVVLWGSSSTAISPPSTGPEPVAPLPAAPDNPFYWAPARVDAPGHGVILFPGQTIQLRVFEKRYRLLVRACVEDGAAFGLCWRGVGTTAVVRSYHAPEHGTGDVLVLLEGGVRFSYDPEDIAVLPASYGLNAATRAEYVVDDPPDSEEDAAALVAAAHLVIDAVAGVLEESTTPSVRQTARTFANALHFASSNSSSPGSSMAVAAQSPSAAAAAATTTASPSQPAHPQQQQQQQQQSEPQPSQGNGPITTTAGGSVVSSSSSGSSSSGGESASAGGAGGAGGSSGGGDAALLAGDLSEAKRVMDAETASLLSLYLAPHIPVHLESLRREWFTSRSALWRLQQEAAWLRSRPRVAMAVASSVLRLPREHPLRVMMGLTRVAVEGGG</sequence>
<dbReference type="STRING" id="3068.D8U963"/>
<dbReference type="Gene3D" id="3.40.50.720">
    <property type="entry name" value="NAD(P)-binding Rossmann-like Domain"/>
    <property type="match status" value="1"/>
</dbReference>
<dbReference type="Pfam" id="PF00106">
    <property type="entry name" value="adh_short"/>
    <property type="match status" value="1"/>
</dbReference>